<keyword evidence="1" id="KW-1133">Transmembrane helix</keyword>
<keyword evidence="1" id="KW-0812">Transmembrane</keyword>
<dbReference type="RefSeq" id="WP_303301646.1">
    <property type="nucleotide sequence ID" value="NZ_BAABDA010000050.1"/>
</dbReference>
<dbReference type="Proteomes" id="UP001176806">
    <property type="component" value="Unassembled WGS sequence"/>
</dbReference>
<sequence>MILLKVILILTLLFILYQDIKERQVYWFLFPVVALCIGALHYFKTIPELFFMSSFINILFVSCLLLIVFLYIKFKLKIKFSAAFGLGDVLLFFSLAFSFASVSFIILLSSALFFSLVLHLILNKKHETVPLAGYMSMFFALTYLGFWSGVIQSPYKI</sequence>
<evidence type="ECO:0000313" key="2">
    <source>
        <dbReference type="EMBL" id="MDO5974508.1"/>
    </source>
</evidence>
<dbReference type="EMBL" id="JAUOEL010000003">
    <property type="protein sequence ID" value="MDO5974508.1"/>
    <property type="molecule type" value="Genomic_DNA"/>
</dbReference>
<feature type="transmembrane region" description="Helical" evidence="1">
    <location>
        <begin position="103"/>
        <end position="122"/>
    </location>
</feature>
<feature type="transmembrane region" description="Helical" evidence="1">
    <location>
        <begin position="134"/>
        <end position="155"/>
    </location>
</feature>
<feature type="transmembrane region" description="Helical" evidence="1">
    <location>
        <begin position="25"/>
        <end position="43"/>
    </location>
</feature>
<keyword evidence="3" id="KW-1185">Reference proteome</keyword>
<evidence type="ECO:0000256" key="1">
    <source>
        <dbReference type="SAM" id="Phobius"/>
    </source>
</evidence>
<gene>
    <name evidence="2" type="ORF">Q4Q40_09955</name>
</gene>
<organism evidence="2 3">
    <name type="scientific">Flavivirga jejuensis</name>
    <dbReference type="NCBI Taxonomy" id="870487"/>
    <lineage>
        <taxon>Bacteria</taxon>
        <taxon>Pseudomonadati</taxon>
        <taxon>Bacteroidota</taxon>
        <taxon>Flavobacteriia</taxon>
        <taxon>Flavobacteriales</taxon>
        <taxon>Flavobacteriaceae</taxon>
        <taxon>Flavivirga</taxon>
    </lineage>
</organism>
<evidence type="ECO:0000313" key="3">
    <source>
        <dbReference type="Proteomes" id="UP001176806"/>
    </source>
</evidence>
<evidence type="ECO:0008006" key="4">
    <source>
        <dbReference type="Google" id="ProtNLM"/>
    </source>
</evidence>
<feature type="transmembrane region" description="Helical" evidence="1">
    <location>
        <begin position="49"/>
        <end position="71"/>
    </location>
</feature>
<reference evidence="2" key="1">
    <citation type="submission" date="2023-07" db="EMBL/GenBank/DDBJ databases">
        <title>Two novel species in the genus Flavivirga.</title>
        <authorList>
            <person name="Kwon K."/>
        </authorList>
    </citation>
    <scope>NUCLEOTIDE SEQUENCE</scope>
    <source>
        <strain evidence="2">KACC 14158</strain>
    </source>
</reference>
<proteinExistence type="predicted"/>
<comment type="caution">
    <text evidence="2">The sequence shown here is derived from an EMBL/GenBank/DDBJ whole genome shotgun (WGS) entry which is preliminary data.</text>
</comment>
<protein>
    <recommendedName>
        <fullName evidence="4">Type IV leader peptidase family protein</fullName>
    </recommendedName>
</protein>
<accession>A0ABT8WMX2</accession>
<name>A0ABT8WMX2_9FLAO</name>
<keyword evidence="1" id="KW-0472">Membrane</keyword>